<dbReference type="Gene3D" id="4.10.410.10">
    <property type="entry name" value="Pancreatic trypsin inhibitor Kunitz domain"/>
    <property type="match status" value="2"/>
</dbReference>
<evidence type="ECO:0000259" key="14">
    <source>
        <dbReference type="PROSITE" id="PS50279"/>
    </source>
</evidence>
<dbReference type="SUPFAM" id="SSF50814">
    <property type="entry name" value="Lipocalins"/>
    <property type="match status" value="1"/>
</dbReference>
<protein>
    <recommendedName>
        <fullName evidence="3">Protein AMBP</fullName>
    </recommendedName>
</protein>
<feature type="domain" description="BPTI/Kunitz inhibitor" evidence="14">
    <location>
        <begin position="223"/>
        <end position="273"/>
    </location>
</feature>
<evidence type="ECO:0000256" key="13">
    <source>
        <dbReference type="SAM" id="SignalP"/>
    </source>
</evidence>
<dbReference type="GeneTree" id="ENSGT00940000160109"/>
<keyword evidence="9" id="KW-0722">Serine protease inhibitor</keyword>
<evidence type="ECO:0000256" key="3">
    <source>
        <dbReference type="ARBA" id="ARBA00018905"/>
    </source>
</evidence>
<accession>A0A8C5WK24</accession>
<dbReference type="PANTHER" id="PTHR46676:SF1">
    <property type="entry name" value="PROTEIN AMBP"/>
    <property type="match status" value="1"/>
</dbReference>
<reference evidence="15" key="1">
    <citation type="submission" date="2025-08" db="UniProtKB">
        <authorList>
            <consortium name="Ensembl"/>
        </authorList>
    </citation>
    <scope>IDENTIFICATION</scope>
</reference>
<gene>
    <name evidence="15" type="primary">AMBP</name>
</gene>
<evidence type="ECO:0000256" key="4">
    <source>
        <dbReference type="ARBA" id="ARBA00022525"/>
    </source>
</evidence>
<comment type="similarity">
    <text evidence="2">In the N-terminal section; belongs to the calycin superfamily. Lipocalin family.</text>
</comment>
<evidence type="ECO:0000256" key="2">
    <source>
        <dbReference type="ARBA" id="ARBA00008238"/>
    </source>
</evidence>
<sequence>MHWALILIPALLGPTAANPVTPDEDAPIQENFQLERIYGKWYDVAVASTCKWINKYKDNFNMGTMELSAGDTEDEAKVLSTRMRKGICAQYSGMYRKTDVPGKLLYTVPVKGMEFQTYISYTNYNEYIMTYTKKMKGNQVTKTVKLYGRTPELRQSLIEAFRQFALEQGIPTASIFTSSNKGECTPGDIEVTPSRVRRATLLEEEEGSGMGNIPISKNKGDACRLAAVEGPCLGKHSHFFYNTSSMTCERFNFGGCLGNSNNFFSEKECLQTCRTEAACRLPIISGPCKMPETLWAFDSAQGKCITFLYGGCRGNGNKFYTEKECKEYCGDYSYEMDPSAEN</sequence>
<dbReference type="InterPro" id="IPR036880">
    <property type="entry name" value="Kunitz_BPTI_sf"/>
</dbReference>
<dbReference type="PROSITE" id="PS00280">
    <property type="entry name" value="BPTI_KUNITZ_1"/>
    <property type="match status" value="1"/>
</dbReference>
<keyword evidence="7 13" id="KW-0732">Signal</keyword>
<name>A0A8C5WK24_9ANUR</name>
<dbReference type="FunFam" id="4.10.410.10:FF:000010">
    <property type="entry name" value="Alpha1-microglobulin/bikunin (AMBP)"/>
    <property type="match status" value="1"/>
</dbReference>
<evidence type="ECO:0000256" key="10">
    <source>
        <dbReference type="ARBA" id="ARBA00022991"/>
    </source>
</evidence>
<feature type="signal peptide" evidence="13">
    <location>
        <begin position="1"/>
        <end position="17"/>
    </location>
</feature>
<evidence type="ECO:0000256" key="1">
    <source>
        <dbReference type="ARBA" id="ARBA00004613"/>
    </source>
</evidence>
<dbReference type="InterPro" id="IPR002968">
    <property type="entry name" value="A1-microglobln"/>
</dbReference>
<keyword evidence="11" id="KW-1015">Disulfide bond</keyword>
<dbReference type="SMART" id="SM00131">
    <property type="entry name" value="KU"/>
    <property type="match status" value="2"/>
</dbReference>
<proteinExistence type="inferred from homology"/>
<dbReference type="Proteomes" id="UP000694569">
    <property type="component" value="Unplaced"/>
</dbReference>
<dbReference type="InterPro" id="IPR000566">
    <property type="entry name" value="Lipocln_cytosolic_FA-bd_dom"/>
</dbReference>
<evidence type="ECO:0000256" key="5">
    <source>
        <dbReference type="ARBA" id="ARBA00022685"/>
    </source>
</evidence>
<dbReference type="PANTHER" id="PTHR46676">
    <property type="entry name" value="PROTEIN AMBP"/>
    <property type="match status" value="1"/>
</dbReference>
<dbReference type="Pfam" id="PF00014">
    <property type="entry name" value="Kunitz_BPTI"/>
    <property type="match status" value="2"/>
</dbReference>
<dbReference type="GO" id="GO:0005576">
    <property type="term" value="C:extracellular region"/>
    <property type="evidence" value="ECO:0007669"/>
    <property type="project" value="UniProtKB-SubCell"/>
</dbReference>
<dbReference type="CDD" id="cd22597">
    <property type="entry name" value="Kunitz_bikunin_2-like"/>
    <property type="match status" value="1"/>
</dbReference>
<keyword evidence="6" id="KW-0646">Protease inhibitor</keyword>
<dbReference type="InterPro" id="IPR002223">
    <property type="entry name" value="Kunitz_BPTI"/>
</dbReference>
<evidence type="ECO:0000256" key="7">
    <source>
        <dbReference type="ARBA" id="ARBA00022729"/>
    </source>
</evidence>
<keyword evidence="4" id="KW-0964">Secreted</keyword>
<dbReference type="PRINTS" id="PR00759">
    <property type="entry name" value="BASICPTASE"/>
</dbReference>
<dbReference type="Ensembl" id="ENSLLET00000046008.1">
    <property type="protein sequence ID" value="ENSLLEP00000044232.1"/>
    <property type="gene ID" value="ENSLLEG00000027940.1"/>
</dbReference>
<feature type="domain" description="BPTI/Kunitz inhibitor" evidence="14">
    <location>
        <begin position="279"/>
        <end position="329"/>
    </location>
</feature>
<comment type="subcellular location">
    <subcellularLocation>
        <location evidence="1">Secreted</location>
    </subcellularLocation>
</comment>
<reference evidence="15" key="2">
    <citation type="submission" date="2025-09" db="UniProtKB">
        <authorList>
            <consortium name="Ensembl"/>
        </authorList>
    </citation>
    <scope>IDENTIFICATION</scope>
</reference>
<dbReference type="InterPro" id="IPR012674">
    <property type="entry name" value="Calycin"/>
</dbReference>
<keyword evidence="8" id="KW-0677">Repeat</keyword>
<keyword evidence="12" id="KW-0325">Glycoprotein</keyword>
<evidence type="ECO:0000313" key="16">
    <source>
        <dbReference type="Proteomes" id="UP000694569"/>
    </source>
</evidence>
<dbReference type="PRINTS" id="PR00179">
    <property type="entry name" value="LIPOCALIN"/>
</dbReference>
<dbReference type="Gene3D" id="2.40.128.20">
    <property type="match status" value="1"/>
</dbReference>
<keyword evidence="16" id="KW-1185">Reference proteome</keyword>
<dbReference type="PROSITE" id="PS50279">
    <property type="entry name" value="BPTI_KUNITZ_2"/>
    <property type="match status" value="2"/>
</dbReference>
<dbReference type="AlphaFoldDB" id="A0A8C5WK24"/>
<dbReference type="OrthoDB" id="9949223at2759"/>
<dbReference type="Pfam" id="PF00061">
    <property type="entry name" value="Lipocalin"/>
    <property type="match status" value="1"/>
</dbReference>
<evidence type="ECO:0000256" key="6">
    <source>
        <dbReference type="ARBA" id="ARBA00022690"/>
    </source>
</evidence>
<evidence type="ECO:0000256" key="11">
    <source>
        <dbReference type="ARBA" id="ARBA00023157"/>
    </source>
</evidence>
<dbReference type="CDD" id="cd22596">
    <property type="entry name" value="Kunitz_bikunin_1-like"/>
    <property type="match status" value="1"/>
</dbReference>
<evidence type="ECO:0000256" key="9">
    <source>
        <dbReference type="ARBA" id="ARBA00022900"/>
    </source>
</evidence>
<keyword evidence="10" id="KW-0157">Chromophore</keyword>
<organism evidence="15 16">
    <name type="scientific">Leptobrachium leishanense</name>
    <name type="common">Leishan spiny toad</name>
    <dbReference type="NCBI Taxonomy" id="445787"/>
    <lineage>
        <taxon>Eukaryota</taxon>
        <taxon>Metazoa</taxon>
        <taxon>Chordata</taxon>
        <taxon>Craniata</taxon>
        <taxon>Vertebrata</taxon>
        <taxon>Euteleostomi</taxon>
        <taxon>Amphibia</taxon>
        <taxon>Batrachia</taxon>
        <taxon>Anura</taxon>
        <taxon>Pelobatoidea</taxon>
        <taxon>Megophryidae</taxon>
        <taxon>Leptobrachium</taxon>
    </lineage>
</organism>
<dbReference type="GO" id="GO:0004867">
    <property type="term" value="F:serine-type endopeptidase inhibitor activity"/>
    <property type="evidence" value="ECO:0007669"/>
    <property type="project" value="UniProtKB-KW"/>
</dbReference>
<dbReference type="PRINTS" id="PR01215">
    <property type="entry name" value="A1MCGLOBULIN"/>
</dbReference>
<dbReference type="InterPro" id="IPR020901">
    <property type="entry name" value="Prtase_inh_Kunz-CS"/>
</dbReference>
<dbReference type="SUPFAM" id="SSF57362">
    <property type="entry name" value="BPTI-like"/>
    <property type="match status" value="2"/>
</dbReference>
<evidence type="ECO:0000313" key="15">
    <source>
        <dbReference type="Ensembl" id="ENSLLEP00000044232.1"/>
    </source>
</evidence>
<dbReference type="InterPro" id="IPR029856">
    <property type="entry name" value="AMBP"/>
</dbReference>
<evidence type="ECO:0000256" key="8">
    <source>
        <dbReference type="ARBA" id="ARBA00022737"/>
    </source>
</evidence>
<keyword evidence="5" id="KW-0165">Cleavage on pair of basic residues</keyword>
<feature type="chain" id="PRO_5034675508" description="Protein AMBP" evidence="13">
    <location>
        <begin position="18"/>
        <end position="342"/>
    </location>
</feature>
<evidence type="ECO:0000256" key="12">
    <source>
        <dbReference type="ARBA" id="ARBA00023180"/>
    </source>
</evidence>